<evidence type="ECO:0000313" key="2">
    <source>
        <dbReference type="EMBL" id="TWF73121.1"/>
    </source>
</evidence>
<proteinExistence type="predicted"/>
<protein>
    <submittedName>
        <fullName evidence="2">Uncharacterized protein</fullName>
    </submittedName>
</protein>
<reference evidence="2 3" key="1">
    <citation type="submission" date="2019-06" db="EMBL/GenBank/DDBJ databases">
        <title>Sequencing the genomes of 1000 actinobacteria strains.</title>
        <authorList>
            <person name="Klenk H.-P."/>
        </authorList>
    </citation>
    <scope>NUCLEOTIDE SEQUENCE [LARGE SCALE GENOMIC DNA]</scope>
    <source>
        <strain evidence="2 3">DSM 44826</strain>
    </source>
</reference>
<dbReference type="AlphaFoldDB" id="A0A561SE32"/>
<keyword evidence="3" id="KW-1185">Reference proteome</keyword>
<accession>A0A561SE32</accession>
<sequence>MTDSQPTVPDTDPSETGAPVQPGPGTVRPMHTMVPEGEPVDGGPQS</sequence>
<gene>
    <name evidence="2" type="ORF">FHX73_16272</name>
</gene>
<dbReference type="EMBL" id="VIWT01000006">
    <property type="protein sequence ID" value="TWF73121.1"/>
    <property type="molecule type" value="Genomic_DNA"/>
</dbReference>
<name>A0A561SE32_9ACTN</name>
<organism evidence="2 3">
    <name type="scientific">Kitasatospora viridis</name>
    <dbReference type="NCBI Taxonomy" id="281105"/>
    <lineage>
        <taxon>Bacteria</taxon>
        <taxon>Bacillati</taxon>
        <taxon>Actinomycetota</taxon>
        <taxon>Actinomycetes</taxon>
        <taxon>Kitasatosporales</taxon>
        <taxon>Streptomycetaceae</taxon>
        <taxon>Kitasatospora</taxon>
    </lineage>
</organism>
<dbReference type="Proteomes" id="UP000317940">
    <property type="component" value="Unassembled WGS sequence"/>
</dbReference>
<evidence type="ECO:0000256" key="1">
    <source>
        <dbReference type="SAM" id="MobiDB-lite"/>
    </source>
</evidence>
<feature type="region of interest" description="Disordered" evidence="1">
    <location>
        <begin position="1"/>
        <end position="46"/>
    </location>
</feature>
<evidence type="ECO:0000313" key="3">
    <source>
        <dbReference type="Proteomes" id="UP000317940"/>
    </source>
</evidence>
<dbReference type="RefSeq" id="WP_170305305.1">
    <property type="nucleotide sequence ID" value="NZ_BAAAMZ010000005.1"/>
</dbReference>
<comment type="caution">
    <text evidence="2">The sequence shown here is derived from an EMBL/GenBank/DDBJ whole genome shotgun (WGS) entry which is preliminary data.</text>
</comment>